<dbReference type="AlphaFoldDB" id="A0A6M3J122"/>
<accession>A0A6M3J122</accession>
<reference evidence="1" key="1">
    <citation type="submission" date="2020-03" db="EMBL/GenBank/DDBJ databases">
        <title>The deep terrestrial virosphere.</title>
        <authorList>
            <person name="Holmfeldt K."/>
            <person name="Nilsson E."/>
            <person name="Simone D."/>
            <person name="Lopez-Fernandez M."/>
            <person name="Wu X."/>
            <person name="de Brujin I."/>
            <person name="Lundin D."/>
            <person name="Andersson A."/>
            <person name="Bertilsson S."/>
            <person name="Dopson M."/>
        </authorList>
    </citation>
    <scope>NUCLEOTIDE SEQUENCE</scope>
    <source>
        <strain evidence="1">MM415B00764</strain>
    </source>
</reference>
<dbReference type="EMBL" id="MT141474">
    <property type="protein sequence ID" value="QJA62542.1"/>
    <property type="molecule type" value="Genomic_DNA"/>
</dbReference>
<name>A0A6M3J122_9ZZZZ</name>
<sequence>MRELLTATHIARLPVWTGTSERNNPEYVRQRWQLLGVGRESTTGLPTFFTGVRVQPSTNNAAVAWAIDQDYDYKSIDIDTEATTANAIVAAADALTTGGIASLTSNSADTSTRTLHQITNDNAAATGATVQGLKQDSTGNLAAWHSTSAGATGVLIDSHHESASPAASDVLFRLTMAAEDAASTKTTYAKVESVIDATTSSGVSGHVAFTVTSAGTAQPFLNIYGDRIAMSSSEATEMIDAVNTNTGATGVLFNAHHNSASPAASDVIFRLSMSGEDDNSSEIEMAKLETILNDVSSGATGAHAAFTVRSAGTAQNFLNIYGDRMQLLSSEATEMIDAVNTNGGATGVIFKVHHDSGSPANSDVIFRLSMSGDDDNGSKIEYAKMEASILDVSSGADASSVSFFTRSGGAAVESLRIRYGKVLTNEESYLASTTAITDVFDRPLGAARVSDLELMSLYGSDPEQRRKFYDTVVEEGIATREPDGRVFVDSELDRKLVRGALKQAWHALRDQGAQIQSMAADLARAKEVLASLT</sequence>
<gene>
    <name evidence="1" type="ORF">MM415B00764_0008</name>
</gene>
<evidence type="ECO:0000313" key="1">
    <source>
        <dbReference type="EMBL" id="QJA62542.1"/>
    </source>
</evidence>
<organism evidence="1">
    <name type="scientific">viral metagenome</name>
    <dbReference type="NCBI Taxonomy" id="1070528"/>
    <lineage>
        <taxon>unclassified sequences</taxon>
        <taxon>metagenomes</taxon>
        <taxon>organismal metagenomes</taxon>
    </lineage>
</organism>
<protein>
    <submittedName>
        <fullName evidence="1">Uncharacterized protein</fullName>
    </submittedName>
</protein>
<proteinExistence type="predicted"/>